<dbReference type="InterPro" id="IPR027417">
    <property type="entry name" value="P-loop_NTPase"/>
</dbReference>
<keyword evidence="2" id="KW-1185">Reference proteome</keyword>
<evidence type="ECO:0000313" key="1">
    <source>
        <dbReference type="EMBL" id="NDY90968.1"/>
    </source>
</evidence>
<accession>A0A7C9PG70</accession>
<evidence type="ECO:0000313" key="2">
    <source>
        <dbReference type="Proteomes" id="UP000484255"/>
    </source>
</evidence>
<organism evidence="1 2">
    <name type="scientific">Ideonella livida</name>
    <dbReference type="NCBI Taxonomy" id="2707176"/>
    <lineage>
        <taxon>Bacteria</taxon>
        <taxon>Pseudomonadati</taxon>
        <taxon>Pseudomonadota</taxon>
        <taxon>Betaproteobacteria</taxon>
        <taxon>Burkholderiales</taxon>
        <taxon>Sphaerotilaceae</taxon>
        <taxon>Ideonella</taxon>
    </lineage>
</organism>
<gene>
    <name evidence="1" type="ORF">G3A44_07140</name>
</gene>
<dbReference type="RefSeq" id="WP_163456823.1">
    <property type="nucleotide sequence ID" value="NZ_JAAGOH010000006.1"/>
</dbReference>
<dbReference type="Gene3D" id="3.40.50.300">
    <property type="entry name" value="P-loop containing nucleotide triphosphate hydrolases"/>
    <property type="match status" value="1"/>
</dbReference>
<dbReference type="Proteomes" id="UP000484255">
    <property type="component" value="Unassembled WGS sequence"/>
</dbReference>
<dbReference type="EMBL" id="JAAGOH010000006">
    <property type="protein sequence ID" value="NDY90968.1"/>
    <property type="molecule type" value="Genomic_DNA"/>
</dbReference>
<evidence type="ECO:0008006" key="3">
    <source>
        <dbReference type="Google" id="ProtNLM"/>
    </source>
</evidence>
<sequence length="350" mass="39033">MADHSTAPGPLRLIFHIGAGKTGTSSIQQSLRASLEALHRHGVQYLGLMLEHAPLQRHPWQKAGGSEIFHNLPPQAATAQLSEVLLDACAQARQRGCHTLIWSNESFFNRNHSARPVLQALLAAGVDVRIVAYVRRHDAWLRSAYAQWGIKHKTYKGPAKPFLEWIKSHPARFGQPLWSLETQFPDRVTVRNLDAVKDAIPDFMALCGIELDWLTISRDNVTPSNAELLLRALFNSRIEDKVLPERFDQVMQTGWSGGERPDGYMAHLLPSAQDLQDASDEAREDRTLVDQLLQKGGQPPIDTDPLRAKSNAVDTQELVFLLAEALVVQTQKVERLEQALRSKGLLDPGP</sequence>
<comment type="caution">
    <text evidence="1">The sequence shown here is derived from an EMBL/GenBank/DDBJ whole genome shotgun (WGS) entry which is preliminary data.</text>
</comment>
<name>A0A7C9PG70_9BURK</name>
<dbReference type="SUPFAM" id="SSF52540">
    <property type="entry name" value="P-loop containing nucleoside triphosphate hydrolases"/>
    <property type="match status" value="1"/>
</dbReference>
<dbReference type="AlphaFoldDB" id="A0A7C9PG70"/>
<reference evidence="1 2" key="1">
    <citation type="submission" date="2020-02" db="EMBL/GenBank/DDBJ databases">
        <title>Ideonella bacterium strain TBM-1.</title>
        <authorList>
            <person name="Chen W.-M."/>
        </authorList>
    </citation>
    <scope>NUCLEOTIDE SEQUENCE [LARGE SCALE GENOMIC DNA]</scope>
    <source>
        <strain evidence="1 2">TBM-1</strain>
    </source>
</reference>
<proteinExistence type="predicted"/>
<protein>
    <recommendedName>
        <fullName evidence="3">Sulfotransferase family protein</fullName>
    </recommendedName>
</protein>